<proteinExistence type="predicted"/>
<dbReference type="PANTHER" id="PTHR43852">
    <property type="entry name" value="NUCLEOTIDYLTRANSFERASE"/>
    <property type="match status" value="1"/>
</dbReference>
<gene>
    <name evidence="2" type="ORF">skT53_21470</name>
</gene>
<dbReference type="EMBL" id="AP023366">
    <property type="protein sequence ID" value="BCJ87162.1"/>
    <property type="molecule type" value="Genomic_DNA"/>
</dbReference>
<dbReference type="NCBIfam" id="NF047752">
    <property type="entry name" value="MntA_antitoxin"/>
    <property type="match status" value="1"/>
</dbReference>
<dbReference type="InterPro" id="IPR052930">
    <property type="entry name" value="TA_antitoxin_MntA"/>
</dbReference>
<evidence type="ECO:0000313" key="3">
    <source>
        <dbReference type="Proteomes" id="UP000593802"/>
    </source>
</evidence>
<dbReference type="PANTHER" id="PTHR43852:SF3">
    <property type="entry name" value="NUCLEOTIDYLTRANSFERASE"/>
    <property type="match status" value="1"/>
</dbReference>
<name>A0A7I8DD03_9BACL</name>
<dbReference type="CDD" id="cd05403">
    <property type="entry name" value="NT_KNTase_like"/>
    <property type="match status" value="1"/>
</dbReference>
<dbReference type="InterPro" id="IPR043519">
    <property type="entry name" value="NT_sf"/>
</dbReference>
<feature type="domain" description="Polymerase beta nucleotidyltransferase" evidence="1">
    <location>
        <begin position="10"/>
        <end position="98"/>
    </location>
</feature>
<dbReference type="AlphaFoldDB" id="A0A7I8DD03"/>
<dbReference type="Proteomes" id="UP000593802">
    <property type="component" value="Chromosome"/>
</dbReference>
<accession>A0A7I8DD03</accession>
<evidence type="ECO:0000259" key="1">
    <source>
        <dbReference type="Pfam" id="PF18765"/>
    </source>
</evidence>
<dbReference type="InterPro" id="IPR041633">
    <property type="entry name" value="Polbeta"/>
</dbReference>
<keyword evidence="3" id="KW-1185">Reference proteome</keyword>
<evidence type="ECO:0000313" key="2">
    <source>
        <dbReference type="EMBL" id="BCJ87162.1"/>
    </source>
</evidence>
<dbReference type="KEGG" id="eff:skT53_21470"/>
<protein>
    <recommendedName>
        <fullName evidence="1">Polymerase beta nucleotidyltransferase domain-containing protein</fullName>
    </recommendedName>
</protein>
<dbReference type="SUPFAM" id="SSF81301">
    <property type="entry name" value="Nucleotidyltransferase"/>
    <property type="match status" value="1"/>
</dbReference>
<sequence length="98" mass="11383">MAIEERIRRQIMEIMRKNPEVLRVTLFGSRARGDESARSDIDLAVKAPALSQRKWLELVMSLEQMDTLLPIDVVRWEEAPTDLKSKITQEGKVLYERS</sequence>
<dbReference type="Gene3D" id="3.30.460.10">
    <property type="entry name" value="Beta Polymerase, domain 2"/>
    <property type="match status" value="1"/>
</dbReference>
<organism evidence="2 3">
    <name type="scientific">Effusibacillus dendaii</name>
    <dbReference type="NCBI Taxonomy" id="2743772"/>
    <lineage>
        <taxon>Bacteria</taxon>
        <taxon>Bacillati</taxon>
        <taxon>Bacillota</taxon>
        <taxon>Bacilli</taxon>
        <taxon>Bacillales</taxon>
        <taxon>Alicyclobacillaceae</taxon>
        <taxon>Effusibacillus</taxon>
    </lineage>
</organism>
<dbReference type="RefSeq" id="WP_200756869.1">
    <property type="nucleotide sequence ID" value="NZ_AP023366.1"/>
</dbReference>
<reference evidence="2 3" key="1">
    <citation type="submission" date="2020-08" db="EMBL/GenBank/DDBJ databases">
        <title>Complete Genome Sequence of Effusibacillus dendaii Strain skT53, Isolated from Farmland soil.</title>
        <authorList>
            <person name="Konishi T."/>
            <person name="Kawasaki H."/>
        </authorList>
    </citation>
    <scope>NUCLEOTIDE SEQUENCE [LARGE SCALE GENOMIC DNA]</scope>
    <source>
        <strain evidence="3">skT53</strain>
    </source>
</reference>
<dbReference type="Pfam" id="PF18765">
    <property type="entry name" value="Polbeta"/>
    <property type="match status" value="1"/>
</dbReference>